<name>Q5ZDE9_ORYSJ</name>
<protein>
    <submittedName>
        <fullName evidence="1">Uncharacterized protein</fullName>
    </submittedName>
</protein>
<proteinExistence type="predicted"/>
<reference evidence="1" key="1">
    <citation type="journal article" date="2002" name="Nature">
        <title>The genome sequence and structure of rice chromosome 1.</title>
        <authorList>
            <person name="Sasaki T."/>
            <person name="Matsumoto T."/>
            <person name="Yamamoto K."/>
            <person name="Sakata K."/>
            <person name="Baba T."/>
            <person name="Katayose Y."/>
            <person name="Wu J."/>
            <person name="Niimura Y."/>
            <person name="Cheng Z."/>
            <person name="Nagamura Y."/>
            <person name="Antonio B.A."/>
            <person name="Kanamori H."/>
            <person name="Hosokawa S."/>
            <person name="Masukawa M."/>
            <person name="Arikawa K."/>
            <person name="Chiden Y."/>
            <person name="Hayashi M."/>
            <person name="Okamoto M."/>
            <person name="Ando T."/>
            <person name="Aoki H."/>
            <person name="Arita K."/>
            <person name="Hamada M."/>
            <person name="Harada C."/>
            <person name="Hijishita S."/>
            <person name="Honda M."/>
            <person name="Ichikawa Y."/>
            <person name="Idonuma A."/>
            <person name="Iijima M."/>
            <person name="Ikeda M."/>
            <person name="Ikeno M."/>
            <person name="Itoh S."/>
            <person name="Itoh T."/>
            <person name="Itoh Y."/>
            <person name="Itoh Y."/>
            <person name="Iwabuchi A."/>
            <person name="Kamiya K."/>
            <person name="Karasawa W."/>
            <person name="Katagiri S."/>
            <person name="Kikuta A."/>
            <person name="Kobayashi N."/>
            <person name="Kono I."/>
            <person name="Machita K."/>
            <person name="Maehara T."/>
            <person name="Mizuno H."/>
            <person name="Mizubayashi T."/>
            <person name="Mukai Y."/>
            <person name="Nagasaki H."/>
            <person name="Nakashima M."/>
            <person name="Nakama Y."/>
            <person name="Nakamichi Y."/>
            <person name="Nakamura M."/>
            <person name="Namiki N."/>
            <person name="Negishi M."/>
            <person name="Ohta I."/>
            <person name="Ono N."/>
            <person name="Saji S."/>
            <person name="Sakai K."/>
            <person name="Shibata M."/>
            <person name="Shimokawa T."/>
            <person name="Shomura A."/>
            <person name="Song J."/>
            <person name="Takazaki Y."/>
            <person name="Terasawa K."/>
            <person name="Tsuji K."/>
            <person name="Waki K."/>
            <person name="Yamagata H."/>
            <person name="Yamane H."/>
            <person name="Yoshiki S."/>
            <person name="Yoshihara R."/>
            <person name="Yukawa K."/>
            <person name="Zhong H."/>
            <person name="Iwama H."/>
            <person name="Endo T."/>
            <person name="Ito H."/>
            <person name="Hahn J.H."/>
            <person name="Kim H.I."/>
            <person name="Eun M.Y."/>
            <person name="Yano M."/>
            <person name="Jiang J."/>
            <person name="Gojobori T."/>
        </authorList>
    </citation>
    <scope>NUCLEOTIDE SEQUENCE [LARGE SCALE GENOMIC DNA]</scope>
</reference>
<dbReference type="Proteomes" id="UP000817658">
    <property type="component" value="Chromosome 1"/>
</dbReference>
<accession>Q5ZDE9</accession>
<sequence>MAFKEIKVMALKEFRVLALKEFKVEALIKTAMRHSYSLTTSRIREDRLNLNLFLSTINSSSCHNNLKEHLSNDHGPI</sequence>
<dbReference type="EMBL" id="AP002968">
    <property type="protein sequence ID" value="BAD61329.1"/>
    <property type="molecule type" value="Genomic_DNA"/>
</dbReference>
<dbReference type="AlphaFoldDB" id="Q5ZDE9"/>
<evidence type="ECO:0000313" key="1">
    <source>
        <dbReference type="EMBL" id="BAD61329.1"/>
    </source>
</evidence>
<organism evidence="1">
    <name type="scientific">Oryza sativa subsp. japonica</name>
    <name type="common">Rice</name>
    <dbReference type="NCBI Taxonomy" id="39947"/>
    <lineage>
        <taxon>Eukaryota</taxon>
        <taxon>Viridiplantae</taxon>
        <taxon>Streptophyta</taxon>
        <taxon>Embryophyta</taxon>
        <taxon>Tracheophyta</taxon>
        <taxon>Spermatophyta</taxon>
        <taxon>Magnoliopsida</taxon>
        <taxon>Liliopsida</taxon>
        <taxon>Poales</taxon>
        <taxon>Poaceae</taxon>
        <taxon>BOP clade</taxon>
        <taxon>Oryzoideae</taxon>
        <taxon>Oryzeae</taxon>
        <taxon>Oryzinae</taxon>
        <taxon>Oryza</taxon>
        <taxon>Oryza sativa</taxon>
    </lineage>
</organism>
<gene>
    <name evidence="1" type="primary">P0416G11.25</name>
</gene>